<dbReference type="PRINTS" id="PR00452">
    <property type="entry name" value="SH3DOMAIN"/>
</dbReference>
<dbReference type="PANTHER" id="PTHR14167">
    <property type="entry name" value="SH3 DOMAIN-CONTAINING"/>
    <property type="match status" value="1"/>
</dbReference>
<evidence type="ECO:0000256" key="6">
    <source>
        <dbReference type="SAM" id="MobiDB-lite"/>
    </source>
</evidence>
<evidence type="ECO:0000313" key="9">
    <source>
        <dbReference type="WBParaSite" id="nRc.2.0.1.t38963-RA"/>
    </source>
</evidence>
<dbReference type="InterPro" id="IPR001452">
    <property type="entry name" value="SH3_domain"/>
</dbReference>
<feature type="domain" description="SH3" evidence="7">
    <location>
        <begin position="184"/>
        <end position="245"/>
    </location>
</feature>
<evidence type="ECO:0000259" key="7">
    <source>
        <dbReference type="PROSITE" id="PS50002"/>
    </source>
</evidence>
<evidence type="ECO:0000256" key="3">
    <source>
        <dbReference type="ARBA" id="ARBA00023054"/>
    </source>
</evidence>
<evidence type="ECO:0000256" key="1">
    <source>
        <dbReference type="ARBA" id="ARBA00004170"/>
    </source>
</evidence>
<evidence type="ECO:0000313" key="8">
    <source>
        <dbReference type="Proteomes" id="UP000887565"/>
    </source>
</evidence>
<accession>A0A915KLR1</accession>
<organism evidence="8 9">
    <name type="scientific">Romanomermis culicivorax</name>
    <name type="common">Nematode worm</name>
    <dbReference type="NCBI Taxonomy" id="13658"/>
    <lineage>
        <taxon>Eukaryota</taxon>
        <taxon>Metazoa</taxon>
        <taxon>Ecdysozoa</taxon>
        <taxon>Nematoda</taxon>
        <taxon>Enoplea</taxon>
        <taxon>Dorylaimia</taxon>
        <taxon>Mermithida</taxon>
        <taxon>Mermithoidea</taxon>
        <taxon>Mermithidae</taxon>
        <taxon>Romanomermis</taxon>
    </lineage>
</organism>
<evidence type="ECO:0000256" key="5">
    <source>
        <dbReference type="PROSITE-ProRule" id="PRU00192"/>
    </source>
</evidence>
<dbReference type="AlphaFoldDB" id="A0A915KLR1"/>
<keyword evidence="3" id="KW-0175">Coiled coil</keyword>
<evidence type="ECO:0000256" key="2">
    <source>
        <dbReference type="ARBA" id="ARBA00022443"/>
    </source>
</evidence>
<dbReference type="InterPro" id="IPR050384">
    <property type="entry name" value="Endophilin_SH3RF"/>
</dbReference>
<dbReference type="CDD" id="cd11837">
    <property type="entry name" value="SH3_Intersectin_2"/>
    <property type="match status" value="1"/>
</dbReference>
<dbReference type="SUPFAM" id="SSF50044">
    <property type="entry name" value="SH3-domain"/>
    <property type="match status" value="2"/>
</dbReference>
<sequence>MYKTPSLAQVPNQQHIKKIYVLVQFISQDMKNDRDLKLQYIDNIKRKHQELNVISGRQRMELRSLNAQKSQAPNFVESLSGFSQQCDSKSLNLENLKQSLQEIENEIQKRKPLASNVSKMTISSKELINNEANQNKILVEKIIQVQRKLATLSNRRPSGSMAGAAWKPTIAENGAQEDTQQGHDRTVKYRALYEFAARSDDELSFQPGDVILVFQGHTGEPGWLAGQIKDKVGWFPEAFAESLDASAVSDPFTEASSPQSATGIKKLESINEESAEKDEENRSAKTTNTNGTSTLANLPINVTALFQWKAKKDNHLPFNKGDTIKVIEMQEMWWMGELEGKTGWFPKSYVKMADVD</sequence>
<keyword evidence="8" id="KW-1185">Reference proteome</keyword>
<keyword evidence="2 5" id="KW-0728">SH3 domain</keyword>
<feature type="domain" description="SH3" evidence="7">
    <location>
        <begin position="297"/>
        <end position="355"/>
    </location>
</feature>
<dbReference type="Gene3D" id="2.30.30.40">
    <property type="entry name" value="SH3 Domains"/>
    <property type="match status" value="2"/>
</dbReference>
<proteinExistence type="predicted"/>
<keyword evidence="4" id="KW-0472">Membrane</keyword>
<comment type="subcellular location">
    <subcellularLocation>
        <location evidence="1">Membrane</location>
        <topology evidence="1">Peripheral membrane protein</topology>
    </subcellularLocation>
</comment>
<dbReference type="Pfam" id="PF07653">
    <property type="entry name" value="SH3_2"/>
    <property type="match status" value="1"/>
</dbReference>
<dbReference type="SMART" id="SM00326">
    <property type="entry name" value="SH3"/>
    <property type="match status" value="2"/>
</dbReference>
<dbReference type="OMA" id="TICEGGW"/>
<reference evidence="9" key="1">
    <citation type="submission" date="2022-11" db="UniProtKB">
        <authorList>
            <consortium name="WormBaseParasite"/>
        </authorList>
    </citation>
    <scope>IDENTIFICATION</scope>
</reference>
<protein>
    <submittedName>
        <fullName evidence="9">SH3 domain-containing protein</fullName>
    </submittedName>
</protein>
<evidence type="ECO:0000256" key="4">
    <source>
        <dbReference type="ARBA" id="ARBA00023136"/>
    </source>
</evidence>
<dbReference type="PRINTS" id="PR00499">
    <property type="entry name" value="P67PHOX"/>
</dbReference>
<dbReference type="Pfam" id="PF00018">
    <property type="entry name" value="SH3_1"/>
    <property type="match status" value="1"/>
</dbReference>
<dbReference type="WBParaSite" id="nRc.2.0.1.t38963-RA">
    <property type="protein sequence ID" value="nRc.2.0.1.t38963-RA"/>
    <property type="gene ID" value="nRc.2.0.1.g38963"/>
</dbReference>
<dbReference type="PANTHER" id="PTHR14167:SF81">
    <property type="entry name" value="ENDOPHILIN-A"/>
    <property type="match status" value="1"/>
</dbReference>
<dbReference type="Proteomes" id="UP000887565">
    <property type="component" value="Unplaced"/>
</dbReference>
<dbReference type="CDD" id="cd11836">
    <property type="entry name" value="SH3_Intersectin_1"/>
    <property type="match status" value="1"/>
</dbReference>
<dbReference type="InterPro" id="IPR036028">
    <property type="entry name" value="SH3-like_dom_sf"/>
</dbReference>
<dbReference type="PROSITE" id="PS50002">
    <property type="entry name" value="SH3"/>
    <property type="match status" value="2"/>
</dbReference>
<feature type="region of interest" description="Disordered" evidence="6">
    <location>
        <begin position="272"/>
        <end position="292"/>
    </location>
</feature>
<name>A0A915KLR1_ROMCU</name>